<evidence type="ECO:0000313" key="1">
    <source>
        <dbReference type="EMBL" id="MBB4965412.1"/>
    </source>
</evidence>
<dbReference type="AlphaFoldDB" id="A0A7W7T3L3"/>
<dbReference type="RefSeq" id="WP_184668935.1">
    <property type="nucleotide sequence ID" value="NZ_BAABAI010000001.1"/>
</dbReference>
<sequence>MTAVPDSEAWGRELAGAFEVLLGKPLDAFRAGPEYALYHWNDMLQYDILEDFLAGTADQDATAAAEADDHPFSPDEWTFDHGRSIWLFTEDALDAEGPFGETVGAALKAVSTAVDDSEYAVSGVDFARVLAEHRDAIDGIDGEELVGEVSLLLRIDTDGTLFDAMRAATWTTGGPETLVALDDDVKVAPEWAEKLLGVPDVRLRGHLGMLSLCAQDARSDGAYYLGPGDHSGDFASIARRPGHQPVAGWEFGEGQASSVIFQVG</sequence>
<evidence type="ECO:0000313" key="2">
    <source>
        <dbReference type="Proteomes" id="UP000542674"/>
    </source>
</evidence>
<dbReference type="Proteomes" id="UP000542674">
    <property type="component" value="Unassembled WGS sequence"/>
</dbReference>
<keyword evidence="2" id="KW-1185">Reference proteome</keyword>
<proteinExistence type="predicted"/>
<accession>A0A7W7T3L3</accession>
<organism evidence="1 2">
    <name type="scientific">Saccharothrix violaceirubra</name>
    <dbReference type="NCBI Taxonomy" id="413306"/>
    <lineage>
        <taxon>Bacteria</taxon>
        <taxon>Bacillati</taxon>
        <taxon>Actinomycetota</taxon>
        <taxon>Actinomycetes</taxon>
        <taxon>Pseudonocardiales</taxon>
        <taxon>Pseudonocardiaceae</taxon>
        <taxon>Saccharothrix</taxon>
    </lineage>
</organism>
<protein>
    <submittedName>
        <fullName evidence="1">Uncharacterized protein</fullName>
    </submittedName>
</protein>
<reference evidence="1 2" key="1">
    <citation type="submission" date="2020-08" db="EMBL/GenBank/DDBJ databases">
        <title>Sequencing the genomes of 1000 actinobacteria strains.</title>
        <authorList>
            <person name="Klenk H.-P."/>
        </authorList>
    </citation>
    <scope>NUCLEOTIDE SEQUENCE [LARGE SCALE GENOMIC DNA]</scope>
    <source>
        <strain evidence="1 2">DSM 45084</strain>
    </source>
</reference>
<dbReference type="EMBL" id="JACHJS010000001">
    <property type="protein sequence ID" value="MBB4965412.1"/>
    <property type="molecule type" value="Genomic_DNA"/>
</dbReference>
<gene>
    <name evidence="1" type="ORF">F4559_002771</name>
</gene>
<comment type="caution">
    <text evidence="1">The sequence shown here is derived from an EMBL/GenBank/DDBJ whole genome shotgun (WGS) entry which is preliminary data.</text>
</comment>
<name>A0A7W7T3L3_9PSEU</name>